<keyword evidence="2" id="KW-0812">Transmembrane</keyword>
<evidence type="ECO:0000256" key="1">
    <source>
        <dbReference type="SAM" id="MobiDB-lite"/>
    </source>
</evidence>
<evidence type="ECO:0000256" key="2">
    <source>
        <dbReference type="SAM" id="Phobius"/>
    </source>
</evidence>
<evidence type="ECO:0000313" key="3">
    <source>
        <dbReference type="EMBL" id="KJE91620.1"/>
    </source>
</evidence>
<dbReference type="PhylomeDB" id="A0A0D2WLV3"/>
<dbReference type="Pfam" id="PF22978">
    <property type="entry name" value="HAD_Pex22"/>
    <property type="match status" value="1"/>
</dbReference>
<feature type="compositionally biased region" description="Low complexity" evidence="1">
    <location>
        <begin position="48"/>
        <end position="66"/>
    </location>
</feature>
<keyword evidence="2" id="KW-0472">Membrane</keyword>
<dbReference type="EMBL" id="KE346362">
    <property type="protein sequence ID" value="KJE91620.1"/>
    <property type="molecule type" value="Genomic_DNA"/>
</dbReference>
<dbReference type="GO" id="GO:0007031">
    <property type="term" value="P:peroxisome organization"/>
    <property type="evidence" value="ECO:0007669"/>
    <property type="project" value="InterPro"/>
</dbReference>
<dbReference type="AlphaFoldDB" id="A0A0D2WLV3"/>
<feature type="transmembrane region" description="Helical" evidence="2">
    <location>
        <begin position="6"/>
        <end position="26"/>
    </location>
</feature>
<dbReference type="PANTHER" id="PTHR34126">
    <property type="entry name" value="PEROXISOME BIOGENESIS PROTEIN 22"/>
    <property type="match status" value="1"/>
</dbReference>
<dbReference type="PANTHER" id="PTHR34126:SF1">
    <property type="entry name" value="PEROXISOME BIOGENESIS PROTEIN 22"/>
    <property type="match status" value="1"/>
</dbReference>
<proteinExistence type="predicted"/>
<evidence type="ECO:0000313" key="4">
    <source>
        <dbReference type="Proteomes" id="UP000008743"/>
    </source>
</evidence>
<feature type="region of interest" description="Disordered" evidence="1">
    <location>
        <begin position="34"/>
        <end position="66"/>
    </location>
</feature>
<dbReference type="eggNOG" id="ENOG502QQ8Q">
    <property type="taxonomic scope" value="Eukaryota"/>
</dbReference>
<dbReference type="InParanoid" id="A0A0D2WLV3"/>
<evidence type="ECO:0008006" key="5">
    <source>
        <dbReference type="Google" id="ProtNLM"/>
    </source>
</evidence>
<keyword evidence="4" id="KW-1185">Reference proteome</keyword>
<accession>A0A0D2WLV3</accession>
<keyword evidence="2" id="KW-1133">Transmembrane helix</keyword>
<reference evidence="4" key="1">
    <citation type="submission" date="2011-02" db="EMBL/GenBank/DDBJ databases">
        <title>The Genome Sequence of Capsaspora owczarzaki ATCC 30864.</title>
        <authorList>
            <person name="Russ C."/>
            <person name="Cuomo C."/>
            <person name="Burger G."/>
            <person name="Gray M.W."/>
            <person name="Holland P.W.H."/>
            <person name="King N."/>
            <person name="Lang F.B.F."/>
            <person name="Roger A.J."/>
            <person name="Ruiz-Trillo I."/>
            <person name="Young S.K."/>
            <person name="Zeng Q."/>
            <person name="Gargeya S."/>
            <person name="Alvarado L."/>
            <person name="Berlin A."/>
            <person name="Chapman S.B."/>
            <person name="Chen Z."/>
            <person name="Freedman E."/>
            <person name="Gellesch M."/>
            <person name="Goldberg J."/>
            <person name="Griggs A."/>
            <person name="Gujja S."/>
            <person name="Heilman E."/>
            <person name="Heiman D."/>
            <person name="Howarth C."/>
            <person name="Mehta T."/>
            <person name="Neiman D."/>
            <person name="Pearson M."/>
            <person name="Roberts A."/>
            <person name="Saif S."/>
            <person name="Shea T."/>
            <person name="Shenoy N."/>
            <person name="Sisk P."/>
            <person name="Stolte C."/>
            <person name="Sykes S."/>
            <person name="White J."/>
            <person name="Yandava C."/>
            <person name="Haas B."/>
            <person name="Nusbaum C."/>
            <person name="Birren B."/>
        </authorList>
    </citation>
    <scope>NUCLEOTIDE SEQUENCE</scope>
    <source>
        <strain evidence="4">ATCC 30864</strain>
    </source>
</reference>
<dbReference type="OrthoDB" id="77656at2759"/>
<dbReference type="InterPro" id="IPR037485">
    <property type="entry name" value="PEX22"/>
</dbReference>
<gene>
    <name evidence="3" type="ORF">CAOG_002734</name>
</gene>
<dbReference type="Proteomes" id="UP000008743">
    <property type="component" value="Unassembled WGS sequence"/>
</dbReference>
<name>A0A0D2WLV3_CAPO3</name>
<sequence>MAKYKWWELAAVMAVVAVGAGAYIIVKATSRRRPANVPNAPVPGGEPAAGRATNARPASAAASPSRPRMTCAALNVVLRRDATTGKLTVMAESLAHVLSMSSHFTIVLIQQCASDADEDSARQALEEAGAFQNGLLRNNLLFCDTPEGLMHMARHLEPALHVDTDAEVVKTLAPHVQNVVLVAEARPSNALPPTVFVVRNVREVHV</sequence>
<organism evidence="3 4">
    <name type="scientific">Capsaspora owczarzaki (strain ATCC 30864)</name>
    <dbReference type="NCBI Taxonomy" id="595528"/>
    <lineage>
        <taxon>Eukaryota</taxon>
        <taxon>Filasterea</taxon>
        <taxon>Capsaspora</taxon>
    </lineage>
</organism>
<protein>
    <recommendedName>
        <fullName evidence="5">Peroxisome assembly protein 22</fullName>
    </recommendedName>
</protein>
<dbReference type="RefSeq" id="XP_004349484.1">
    <property type="nucleotide sequence ID" value="XM_004349434.2"/>
</dbReference>